<evidence type="ECO:0000259" key="11">
    <source>
        <dbReference type="Pfam" id="PF10497"/>
    </source>
</evidence>
<protein>
    <submittedName>
        <fullName evidence="12">Cell division cycle-associated 7-like protein</fullName>
    </submittedName>
</protein>
<reference evidence="12 13" key="1">
    <citation type="journal article" date="2019" name="Plant Biotechnol. J.">
        <title>The red bayberry genome and genetic basis of sex determination.</title>
        <authorList>
            <person name="Jia H.M."/>
            <person name="Jia H.J."/>
            <person name="Cai Q.L."/>
            <person name="Wang Y."/>
            <person name="Zhao H.B."/>
            <person name="Yang W.F."/>
            <person name="Wang G.Y."/>
            <person name="Li Y.H."/>
            <person name="Zhan D.L."/>
            <person name="Shen Y.T."/>
            <person name="Niu Q.F."/>
            <person name="Chang L."/>
            <person name="Qiu J."/>
            <person name="Zhao L."/>
            <person name="Xie H.B."/>
            <person name="Fu W.Y."/>
            <person name="Jin J."/>
            <person name="Li X.W."/>
            <person name="Jiao Y."/>
            <person name="Zhou C.C."/>
            <person name="Tu T."/>
            <person name="Chai C.Y."/>
            <person name="Gao J.L."/>
            <person name="Fan L.J."/>
            <person name="van de Weg E."/>
            <person name="Wang J.Y."/>
            <person name="Gao Z.S."/>
        </authorList>
    </citation>
    <scope>NUCLEOTIDE SEQUENCE [LARGE SCALE GENOMIC DNA]</scope>
    <source>
        <tissue evidence="12">Leaves</tissue>
    </source>
</reference>
<dbReference type="Proteomes" id="UP000516437">
    <property type="component" value="Chromosome 7"/>
</dbReference>
<feature type="region of interest" description="Disordered" evidence="10">
    <location>
        <begin position="49"/>
        <end position="87"/>
    </location>
</feature>
<dbReference type="OrthoDB" id="298344at2759"/>
<evidence type="ECO:0000256" key="10">
    <source>
        <dbReference type="SAM" id="MobiDB-lite"/>
    </source>
</evidence>
<keyword evidence="7" id="KW-0805">Transcription regulation</keyword>
<evidence type="ECO:0000256" key="7">
    <source>
        <dbReference type="ARBA" id="ARBA00023015"/>
    </source>
</evidence>
<dbReference type="PANTHER" id="PTHR31169">
    <property type="entry name" value="OS05G0300700 PROTEIN"/>
    <property type="match status" value="1"/>
</dbReference>
<evidence type="ECO:0000256" key="6">
    <source>
        <dbReference type="ARBA" id="ARBA00022843"/>
    </source>
</evidence>
<evidence type="ECO:0000256" key="3">
    <source>
        <dbReference type="ARBA" id="ARBA00022490"/>
    </source>
</evidence>
<keyword evidence="9" id="KW-0539">Nucleus</keyword>
<evidence type="ECO:0000256" key="5">
    <source>
        <dbReference type="ARBA" id="ARBA00022553"/>
    </source>
</evidence>
<proteinExistence type="predicted"/>
<dbReference type="GO" id="GO:0005634">
    <property type="term" value="C:nucleus"/>
    <property type="evidence" value="ECO:0007669"/>
    <property type="project" value="UniProtKB-SubCell"/>
</dbReference>
<dbReference type="GO" id="GO:0005737">
    <property type="term" value="C:cytoplasm"/>
    <property type="evidence" value="ECO:0007669"/>
    <property type="project" value="UniProtKB-SubCell"/>
</dbReference>
<name>A0A6A1V4K1_9ROSI</name>
<feature type="region of interest" description="Disordered" evidence="10">
    <location>
        <begin position="1"/>
        <end position="31"/>
    </location>
</feature>
<evidence type="ECO:0000256" key="8">
    <source>
        <dbReference type="ARBA" id="ARBA00023163"/>
    </source>
</evidence>
<keyword evidence="12" id="KW-0132">Cell division</keyword>
<dbReference type="InterPro" id="IPR040221">
    <property type="entry name" value="CDCA7/CDA7L"/>
</dbReference>
<sequence>MHRRKRARGAGESYNEGTVWSGKEGVSGYEHLRDQRIKENLERMQKLGILDLSRKMKSGTAPSKRTQRSPSQKKTQIPLPLPGSPRRSFRLKSVIPVSYSEIRTTKERDSSKDHEIHIREGSRPEIYTEEHDKLLGDCDTCWELFVDGCGKDGKRIYDPMKGKTCHQRRQKTLGRHSNCSKCILVQGQFCGDCLYMRYGENVIEANQNPNWICPVCRGICNCSICRKGKGWRPTGSLYRKVLRLGFKSVAHYLIQTRRSQSKLEDSVTETMDSLDGSLPSEVLDAEKSTSEFSEPQPDCIDDNNKMEENEKNEVDA</sequence>
<dbReference type="GO" id="GO:0006355">
    <property type="term" value="P:regulation of DNA-templated transcription"/>
    <property type="evidence" value="ECO:0007669"/>
    <property type="project" value="InterPro"/>
</dbReference>
<evidence type="ECO:0000256" key="4">
    <source>
        <dbReference type="ARBA" id="ARBA00022499"/>
    </source>
</evidence>
<comment type="subcellular location">
    <subcellularLocation>
        <location evidence="2">Cytoplasm</location>
    </subcellularLocation>
    <subcellularLocation>
        <location evidence="1">Nucleus</location>
    </subcellularLocation>
</comment>
<keyword evidence="4" id="KW-1017">Isopeptide bond</keyword>
<dbReference type="EMBL" id="RXIC02000025">
    <property type="protein sequence ID" value="KAB1207146.1"/>
    <property type="molecule type" value="Genomic_DNA"/>
</dbReference>
<dbReference type="AlphaFoldDB" id="A0A6A1V4K1"/>
<keyword evidence="12" id="KW-0131">Cell cycle</keyword>
<keyword evidence="3" id="KW-0963">Cytoplasm</keyword>
<comment type="caution">
    <text evidence="12">The sequence shown here is derived from an EMBL/GenBank/DDBJ whole genome shotgun (WGS) entry which is preliminary data.</text>
</comment>
<keyword evidence="8" id="KW-0804">Transcription</keyword>
<evidence type="ECO:0000256" key="2">
    <source>
        <dbReference type="ARBA" id="ARBA00004496"/>
    </source>
</evidence>
<evidence type="ECO:0000313" key="13">
    <source>
        <dbReference type="Proteomes" id="UP000516437"/>
    </source>
</evidence>
<evidence type="ECO:0000256" key="9">
    <source>
        <dbReference type="ARBA" id="ARBA00023242"/>
    </source>
</evidence>
<keyword evidence="6" id="KW-0832">Ubl conjugation</keyword>
<feature type="compositionally biased region" description="Basic and acidic residues" evidence="10">
    <location>
        <begin position="302"/>
        <end position="316"/>
    </location>
</feature>
<feature type="region of interest" description="Disordered" evidence="10">
    <location>
        <begin position="264"/>
        <end position="316"/>
    </location>
</feature>
<dbReference type="InterPro" id="IPR018866">
    <property type="entry name" value="Znf-4CXXC_R1"/>
</dbReference>
<dbReference type="Pfam" id="PF10497">
    <property type="entry name" value="zf-4CXXC_R1"/>
    <property type="match status" value="1"/>
</dbReference>
<dbReference type="GO" id="GO:0051301">
    <property type="term" value="P:cell division"/>
    <property type="evidence" value="ECO:0007669"/>
    <property type="project" value="UniProtKB-KW"/>
</dbReference>
<keyword evidence="13" id="KW-1185">Reference proteome</keyword>
<evidence type="ECO:0000256" key="1">
    <source>
        <dbReference type="ARBA" id="ARBA00004123"/>
    </source>
</evidence>
<feature type="compositionally biased region" description="Polar residues" evidence="10">
    <location>
        <begin position="60"/>
        <end position="75"/>
    </location>
</feature>
<feature type="domain" description="Zinc-finger" evidence="11">
    <location>
        <begin position="157"/>
        <end position="253"/>
    </location>
</feature>
<evidence type="ECO:0000313" key="12">
    <source>
        <dbReference type="EMBL" id="KAB1207146.1"/>
    </source>
</evidence>
<dbReference type="PANTHER" id="PTHR31169:SF33">
    <property type="entry name" value="CELL DIVISION CYCLE-ASSOCIATED 7-LIKE PROTEIN"/>
    <property type="match status" value="1"/>
</dbReference>
<organism evidence="12 13">
    <name type="scientific">Morella rubra</name>
    <name type="common">Chinese bayberry</name>
    <dbReference type="NCBI Taxonomy" id="262757"/>
    <lineage>
        <taxon>Eukaryota</taxon>
        <taxon>Viridiplantae</taxon>
        <taxon>Streptophyta</taxon>
        <taxon>Embryophyta</taxon>
        <taxon>Tracheophyta</taxon>
        <taxon>Spermatophyta</taxon>
        <taxon>Magnoliopsida</taxon>
        <taxon>eudicotyledons</taxon>
        <taxon>Gunneridae</taxon>
        <taxon>Pentapetalae</taxon>
        <taxon>rosids</taxon>
        <taxon>fabids</taxon>
        <taxon>Fagales</taxon>
        <taxon>Myricaceae</taxon>
        <taxon>Morella</taxon>
    </lineage>
</organism>
<accession>A0A6A1V4K1</accession>
<keyword evidence="5" id="KW-0597">Phosphoprotein</keyword>
<gene>
    <name evidence="12" type="ORF">CJ030_MR7G011467</name>
</gene>